<gene>
    <name evidence="2" type="ORF">AT727_19390</name>
</gene>
<dbReference type="RefSeq" id="WP_005808999.1">
    <property type="nucleotide sequence ID" value="NZ_LOCK01000014.1"/>
</dbReference>
<keyword evidence="1" id="KW-0175">Coiled coil</keyword>
<reference evidence="2 3" key="1">
    <citation type="submission" date="2015-12" db="EMBL/GenBank/DDBJ databases">
        <title>Draft Genome Sequence of Desulfitobacterium hafniense Strain DH, a Sulfate-reducing Bacterium Isolated from Paddy Soils.</title>
        <authorList>
            <person name="Bao P."/>
            <person name="Zhang X."/>
            <person name="Li G."/>
        </authorList>
    </citation>
    <scope>NUCLEOTIDE SEQUENCE [LARGE SCALE GENOMIC DNA]</scope>
    <source>
        <strain evidence="2 3">DH</strain>
    </source>
</reference>
<evidence type="ECO:0008006" key="4">
    <source>
        <dbReference type="Google" id="ProtNLM"/>
    </source>
</evidence>
<dbReference type="Proteomes" id="UP000054623">
    <property type="component" value="Unassembled WGS sequence"/>
</dbReference>
<dbReference type="Pfam" id="PF19605">
    <property type="entry name" value="DUF6110"/>
    <property type="match status" value="1"/>
</dbReference>
<dbReference type="InterPro" id="IPR046092">
    <property type="entry name" value="DUF6110"/>
</dbReference>
<proteinExistence type="predicted"/>
<dbReference type="EMBL" id="LOCK01000014">
    <property type="protein sequence ID" value="KTE92514.1"/>
    <property type="molecule type" value="Genomic_DNA"/>
</dbReference>
<comment type="caution">
    <text evidence="2">The sequence shown here is derived from an EMBL/GenBank/DDBJ whole genome shotgun (WGS) entry which is preliminary data.</text>
</comment>
<sequence length="73" mass="7851">MMLGKEKMTLFGLGLMAGTFGLKLATSKTAKKAYVKTLATGLKAKAECDKMIEEAKANVDDIMAEAKLVSEHE</sequence>
<organism evidence="2 3">
    <name type="scientific">Desulfitobacterium hafniense</name>
    <name type="common">Desulfitobacterium frappieri</name>
    <dbReference type="NCBI Taxonomy" id="49338"/>
    <lineage>
        <taxon>Bacteria</taxon>
        <taxon>Bacillati</taxon>
        <taxon>Bacillota</taxon>
        <taxon>Clostridia</taxon>
        <taxon>Eubacteriales</taxon>
        <taxon>Desulfitobacteriaceae</taxon>
        <taxon>Desulfitobacterium</taxon>
    </lineage>
</organism>
<evidence type="ECO:0000313" key="3">
    <source>
        <dbReference type="Proteomes" id="UP000054623"/>
    </source>
</evidence>
<evidence type="ECO:0000313" key="2">
    <source>
        <dbReference type="EMBL" id="KTE92514.1"/>
    </source>
</evidence>
<dbReference type="AlphaFoldDB" id="A0A0W1JLS6"/>
<protein>
    <recommendedName>
        <fullName evidence="4">DUF1490 domain-containing protein</fullName>
    </recommendedName>
</protein>
<feature type="coiled-coil region" evidence="1">
    <location>
        <begin position="45"/>
        <end position="72"/>
    </location>
</feature>
<evidence type="ECO:0000256" key="1">
    <source>
        <dbReference type="SAM" id="Coils"/>
    </source>
</evidence>
<name>A0A0W1JLS6_DESHA</name>
<accession>A0A0W1JLS6</accession>